<dbReference type="InterPro" id="IPR050833">
    <property type="entry name" value="Poly_Biosynth_Transport"/>
</dbReference>
<dbReference type="PANTHER" id="PTHR30250:SF11">
    <property type="entry name" value="O-ANTIGEN TRANSPORTER-RELATED"/>
    <property type="match status" value="1"/>
</dbReference>
<dbReference type="RefSeq" id="WP_186738828.1">
    <property type="nucleotide sequence ID" value="NZ_VFIA01000022.1"/>
</dbReference>
<gene>
    <name evidence="7" type="ORF">FH603_3555</name>
</gene>
<organism evidence="7 8">
    <name type="scientific">Spirosoma utsteinense</name>
    <dbReference type="NCBI Taxonomy" id="2585773"/>
    <lineage>
        <taxon>Bacteria</taxon>
        <taxon>Pseudomonadati</taxon>
        <taxon>Bacteroidota</taxon>
        <taxon>Cytophagia</taxon>
        <taxon>Cytophagales</taxon>
        <taxon>Cytophagaceae</taxon>
        <taxon>Spirosoma</taxon>
    </lineage>
</organism>
<evidence type="ECO:0000256" key="6">
    <source>
        <dbReference type="SAM" id="Phobius"/>
    </source>
</evidence>
<dbReference type="Proteomes" id="UP000700732">
    <property type="component" value="Unassembled WGS sequence"/>
</dbReference>
<feature type="transmembrane region" description="Helical" evidence="6">
    <location>
        <begin position="259"/>
        <end position="280"/>
    </location>
</feature>
<feature type="transmembrane region" description="Helical" evidence="6">
    <location>
        <begin position="69"/>
        <end position="89"/>
    </location>
</feature>
<evidence type="ECO:0000256" key="4">
    <source>
        <dbReference type="ARBA" id="ARBA00022989"/>
    </source>
</evidence>
<reference evidence="7 8" key="1">
    <citation type="submission" date="2019-06" db="EMBL/GenBank/DDBJ databases">
        <title>Spirosoma utsteinense sp. nov. isolated from Antarctic ice-free soils.</title>
        <authorList>
            <person name="Tahon G."/>
        </authorList>
    </citation>
    <scope>NUCLEOTIDE SEQUENCE [LARGE SCALE GENOMIC DNA]</scope>
    <source>
        <strain evidence="7 8">LMG 31447</strain>
    </source>
</reference>
<evidence type="ECO:0000256" key="2">
    <source>
        <dbReference type="ARBA" id="ARBA00022475"/>
    </source>
</evidence>
<keyword evidence="3 6" id="KW-0812">Transmembrane</keyword>
<evidence type="ECO:0000256" key="1">
    <source>
        <dbReference type="ARBA" id="ARBA00004651"/>
    </source>
</evidence>
<dbReference type="PANTHER" id="PTHR30250">
    <property type="entry name" value="PST FAMILY PREDICTED COLANIC ACID TRANSPORTER"/>
    <property type="match status" value="1"/>
</dbReference>
<sequence length="467" mass="52035">MLTTLQTKLLNKTADGRGRLTYLLSSKTSGRDRNIFKNVFLSFSYKGLSILLTLAIIPLSINYLDTERYGVWLTLSSVLTWINLMDIGLGNGLRNKLVKALSDGDQVEARKLTSTTYVLVALMMLVVISVFLIALPFIDLNAVFNIHTVEREELAWVMLVAFFAFCLLFILKPVTAVIMATQNAALDNMILLMGNLLSISCVAILVYGTDSHGSLLSLVLVFSLAPVVAYVLGSLYVYKRLYPFLMPSLAYFDRAQIRALGGTSIQFFIIQISATIVLTSNNIILSQFFGNEQVTRYNVIFRYFSVITIIQTIVLTPIWSAVTEAYQKGDFAWIKSALNKLMRNAALLSAITVIQIIAAPWVMEKWLGSKFIIDPAIVFAVATYTILITFSSSFSYVINGLGTIRLQTCTSVLTTLFSIPLSIYLAKEVGPTGVILANCLWLALWLPLRITQYRKIVRQTATGIWLR</sequence>
<keyword evidence="5 6" id="KW-0472">Membrane</keyword>
<feature type="transmembrane region" description="Helical" evidence="6">
    <location>
        <begin position="429"/>
        <end position="448"/>
    </location>
</feature>
<feature type="transmembrane region" description="Helical" evidence="6">
    <location>
        <begin position="344"/>
        <end position="363"/>
    </location>
</feature>
<evidence type="ECO:0000313" key="7">
    <source>
        <dbReference type="EMBL" id="MBC3793039.1"/>
    </source>
</evidence>
<dbReference type="InterPro" id="IPR002797">
    <property type="entry name" value="Polysacc_synth"/>
</dbReference>
<evidence type="ECO:0000256" key="5">
    <source>
        <dbReference type="ARBA" id="ARBA00023136"/>
    </source>
</evidence>
<keyword evidence="2" id="KW-1003">Cell membrane</keyword>
<feature type="transmembrane region" description="Helical" evidence="6">
    <location>
        <begin position="300"/>
        <end position="323"/>
    </location>
</feature>
<feature type="transmembrane region" description="Helical" evidence="6">
    <location>
        <begin position="215"/>
        <end position="238"/>
    </location>
</feature>
<accession>A0ABR6W9V8</accession>
<name>A0ABR6W9V8_9BACT</name>
<feature type="transmembrane region" description="Helical" evidence="6">
    <location>
        <begin position="43"/>
        <end position="63"/>
    </location>
</feature>
<comment type="subcellular location">
    <subcellularLocation>
        <location evidence="1">Cell membrane</location>
        <topology evidence="1">Multi-pass membrane protein</topology>
    </subcellularLocation>
</comment>
<feature type="transmembrane region" description="Helical" evidence="6">
    <location>
        <begin position="375"/>
        <end position="397"/>
    </location>
</feature>
<proteinExistence type="predicted"/>
<keyword evidence="4 6" id="KW-1133">Transmembrane helix</keyword>
<feature type="transmembrane region" description="Helical" evidence="6">
    <location>
        <begin position="404"/>
        <end position="423"/>
    </location>
</feature>
<feature type="transmembrane region" description="Helical" evidence="6">
    <location>
        <begin position="154"/>
        <end position="178"/>
    </location>
</feature>
<evidence type="ECO:0000256" key="3">
    <source>
        <dbReference type="ARBA" id="ARBA00022692"/>
    </source>
</evidence>
<protein>
    <submittedName>
        <fullName evidence="7">O-antigen/teichoic acid export membrane protein</fullName>
    </submittedName>
</protein>
<feature type="transmembrane region" description="Helical" evidence="6">
    <location>
        <begin position="190"/>
        <end position="209"/>
    </location>
</feature>
<feature type="transmembrane region" description="Helical" evidence="6">
    <location>
        <begin position="117"/>
        <end position="138"/>
    </location>
</feature>
<comment type="caution">
    <text evidence="7">The sequence shown here is derived from an EMBL/GenBank/DDBJ whole genome shotgun (WGS) entry which is preliminary data.</text>
</comment>
<evidence type="ECO:0000313" key="8">
    <source>
        <dbReference type="Proteomes" id="UP000700732"/>
    </source>
</evidence>
<dbReference type="EMBL" id="VFIA01000022">
    <property type="protein sequence ID" value="MBC3793039.1"/>
    <property type="molecule type" value="Genomic_DNA"/>
</dbReference>
<dbReference type="Pfam" id="PF01943">
    <property type="entry name" value="Polysacc_synt"/>
    <property type="match status" value="1"/>
</dbReference>
<keyword evidence="8" id="KW-1185">Reference proteome</keyword>